<dbReference type="EMBL" id="SNRW01022092">
    <property type="protein sequence ID" value="KAA6364077.1"/>
    <property type="molecule type" value="Genomic_DNA"/>
</dbReference>
<name>A0A5J4U0K1_9EUKA</name>
<dbReference type="OrthoDB" id="439046at2759"/>
<accession>A0A5J4U0K1</accession>
<evidence type="ECO:0000313" key="2">
    <source>
        <dbReference type="EMBL" id="KAA6364077.1"/>
    </source>
</evidence>
<sequence length="293" mass="33973">MDDLLLVRYVETDALSYSFSNGESTSTIAGIIGTDQRGDIGSLQTIFSDGDTDLFYDICYYQKQQLACYKLKQQQETGQYILPKDTINDAIEYLKNNKMPLIDELYQTLFQRDTFRQCNVYVSDKNNSKIISAANIGIQHENIEPNELQQLVNFAYEYVGEDKIIVMFACYLLYERIHPHIDGNGRMGRLMFLENLHQLPESFVPLSSTLRHNNLEQAERIAAEQRQRAQQRYRIQRQNFRAQANDLQLLLIRRLQKTVINNMQDLLQINDIIEHNNTFGAGINANVIQAIEF</sequence>
<dbReference type="Pfam" id="PF02661">
    <property type="entry name" value="Fic"/>
    <property type="match status" value="1"/>
</dbReference>
<feature type="domain" description="Fido" evidence="1">
    <location>
        <begin position="97"/>
        <end position="243"/>
    </location>
</feature>
<comment type="caution">
    <text evidence="2">The sequence shown here is derived from an EMBL/GenBank/DDBJ whole genome shotgun (WGS) entry which is preliminary data.</text>
</comment>
<organism evidence="2 3">
    <name type="scientific">Streblomastix strix</name>
    <dbReference type="NCBI Taxonomy" id="222440"/>
    <lineage>
        <taxon>Eukaryota</taxon>
        <taxon>Metamonada</taxon>
        <taxon>Preaxostyla</taxon>
        <taxon>Oxymonadida</taxon>
        <taxon>Streblomastigidae</taxon>
        <taxon>Streblomastix</taxon>
    </lineage>
</organism>
<dbReference type="PROSITE" id="PS51459">
    <property type="entry name" value="FIDO"/>
    <property type="match status" value="1"/>
</dbReference>
<dbReference type="SUPFAM" id="SSF140931">
    <property type="entry name" value="Fic-like"/>
    <property type="match status" value="1"/>
</dbReference>
<protein>
    <recommendedName>
        <fullName evidence="1">Fido domain-containing protein</fullName>
    </recommendedName>
</protein>
<dbReference type="AlphaFoldDB" id="A0A5J4U0K1"/>
<gene>
    <name evidence="2" type="ORF">EZS28_040396</name>
</gene>
<evidence type="ECO:0000313" key="3">
    <source>
        <dbReference type="Proteomes" id="UP000324800"/>
    </source>
</evidence>
<dbReference type="InterPro" id="IPR036597">
    <property type="entry name" value="Fido-like_dom_sf"/>
</dbReference>
<evidence type="ECO:0000259" key="1">
    <source>
        <dbReference type="PROSITE" id="PS51459"/>
    </source>
</evidence>
<reference evidence="2 3" key="1">
    <citation type="submission" date="2019-03" db="EMBL/GenBank/DDBJ databases">
        <title>Single cell metagenomics reveals metabolic interactions within the superorganism composed of flagellate Streblomastix strix and complex community of Bacteroidetes bacteria on its surface.</title>
        <authorList>
            <person name="Treitli S.C."/>
            <person name="Kolisko M."/>
            <person name="Husnik F."/>
            <person name="Keeling P."/>
            <person name="Hampl V."/>
        </authorList>
    </citation>
    <scope>NUCLEOTIDE SEQUENCE [LARGE SCALE GENOMIC DNA]</scope>
    <source>
        <strain evidence="2">ST1C</strain>
    </source>
</reference>
<dbReference type="InterPro" id="IPR003812">
    <property type="entry name" value="Fido"/>
</dbReference>
<proteinExistence type="predicted"/>
<dbReference type="Proteomes" id="UP000324800">
    <property type="component" value="Unassembled WGS sequence"/>
</dbReference>
<dbReference type="Gene3D" id="1.10.3290.10">
    <property type="entry name" value="Fido-like domain"/>
    <property type="match status" value="1"/>
</dbReference>